<evidence type="ECO:0000313" key="3">
    <source>
        <dbReference type="Proteomes" id="UP000825729"/>
    </source>
</evidence>
<evidence type="ECO:0000256" key="1">
    <source>
        <dbReference type="SAM" id="MobiDB-lite"/>
    </source>
</evidence>
<evidence type="ECO:0000313" key="2">
    <source>
        <dbReference type="EMBL" id="KAG9459365.1"/>
    </source>
</evidence>
<accession>A0AAV7FDU5</accession>
<protein>
    <submittedName>
        <fullName evidence="2">Uncharacterized protein</fullName>
    </submittedName>
</protein>
<keyword evidence="3" id="KW-1185">Reference proteome</keyword>
<dbReference type="Proteomes" id="UP000825729">
    <property type="component" value="Unassembled WGS sequence"/>
</dbReference>
<name>A0AAV7FDU5_ARIFI</name>
<gene>
    <name evidence="2" type="ORF">H6P81_003873</name>
</gene>
<reference evidence="2 3" key="1">
    <citation type="submission" date="2021-07" db="EMBL/GenBank/DDBJ databases">
        <title>The Aristolochia fimbriata genome: insights into angiosperm evolution, floral development and chemical biosynthesis.</title>
        <authorList>
            <person name="Jiao Y."/>
        </authorList>
    </citation>
    <scope>NUCLEOTIDE SEQUENCE [LARGE SCALE GENOMIC DNA]</scope>
    <source>
        <strain evidence="2">IBCAS-2021</strain>
        <tissue evidence="2">Leaf</tissue>
    </source>
</reference>
<proteinExistence type="predicted"/>
<feature type="compositionally biased region" description="Basic and acidic residues" evidence="1">
    <location>
        <begin position="34"/>
        <end position="45"/>
    </location>
</feature>
<dbReference type="AlphaFoldDB" id="A0AAV7FDU5"/>
<feature type="region of interest" description="Disordered" evidence="1">
    <location>
        <begin position="25"/>
        <end position="51"/>
    </location>
</feature>
<dbReference type="EMBL" id="JAINDJ010000002">
    <property type="protein sequence ID" value="KAG9459365.1"/>
    <property type="molecule type" value="Genomic_DNA"/>
</dbReference>
<comment type="caution">
    <text evidence="2">The sequence shown here is derived from an EMBL/GenBank/DDBJ whole genome shotgun (WGS) entry which is preliminary data.</text>
</comment>
<sequence length="118" mass="13119">MNRICKGRRIALLQHYKTVEKGCFPELQTTSGKGGRERGEKERPKNVRPCTLPGPGYVLPCATTPRGERLPLRMVSSNQTHFQLHPTSSLCVAAFAASRRASAAWKFSAVAALERRRL</sequence>
<organism evidence="2 3">
    <name type="scientific">Aristolochia fimbriata</name>
    <name type="common">White veined hardy Dutchman's pipe vine</name>
    <dbReference type="NCBI Taxonomy" id="158543"/>
    <lineage>
        <taxon>Eukaryota</taxon>
        <taxon>Viridiplantae</taxon>
        <taxon>Streptophyta</taxon>
        <taxon>Embryophyta</taxon>
        <taxon>Tracheophyta</taxon>
        <taxon>Spermatophyta</taxon>
        <taxon>Magnoliopsida</taxon>
        <taxon>Magnoliidae</taxon>
        <taxon>Piperales</taxon>
        <taxon>Aristolochiaceae</taxon>
        <taxon>Aristolochia</taxon>
    </lineage>
</organism>